<dbReference type="AlphaFoldDB" id="A0AA37Q9R8"/>
<keyword evidence="5 10" id="KW-0346">Stress response</keyword>
<evidence type="ECO:0000256" key="10">
    <source>
        <dbReference type="HAMAP-Rule" id="MF_01151"/>
    </source>
</evidence>
<evidence type="ECO:0000256" key="2">
    <source>
        <dbReference type="ARBA" id="ARBA00009054"/>
    </source>
</evidence>
<comment type="function">
    <text evidence="7 10 11">Participates actively in the response to hyperosmotic and heat shock by preventing the aggregation of stress-denatured proteins, in association with DnaK and GrpE. It is the nucleotide exchange factor for DnaK and may function as a thermosensor. Unfolded proteins bind initially to DnaJ; upon interaction with the DnaJ-bound protein, DnaK hydrolyzes its bound ATP, resulting in the formation of a stable complex. GrpE releases ADP from DnaK; ATP binding to DnaK triggers the release of the substrate protein, thus completing the reaction cycle. Several rounds of ATP-dependent interactions between DnaJ, DnaK and GrpE are required for fully efficient folding.</text>
</comment>
<feature type="compositionally biased region" description="Basic and acidic residues" evidence="13">
    <location>
        <begin position="70"/>
        <end position="85"/>
    </location>
</feature>
<feature type="region of interest" description="Disordered" evidence="13">
    <location>
        <begin position="1"/>
        <end position="85"/>
    </location>
</feature>
<dbReference type="EMBL" id="BSCI01000002">
    <property type="protein sequence ID" value="GLG85970.1"/>
    <property type="molecule type" value="Genomic_DNA"/>
</dbReference>
<evidence type="ECO:0000256" key="11">
    <source>
        <dbReference type="RuleBase" id="RU000639"/>
    </source>
</evidence>
<evidence type="ECO:0000256" key="12">
    <source>
        <dbReference type="RuleBase" id="RU004478"/>
    </source>
</evidence>
<dbReference type="InterPro" id="IPR009012">
    <property type="entry name" value="GrpE_head"/>
</dbReference>
<feature type="compositionally biased region" description="Acidic residues" evidence="13">
    <location>
        <begin position="40"/>
        <end position="49"/>
    </location>
</feature>
<dbReference type="PROSITE" id="PS01071">
    <property type="entry name" value="GRPE"/>
    <property type="match status" value="1"/>
</dbReference>
<dbReference type="GO" id="GO:0006457">
    <property type="term" value="P:protein folding"/>
    <property type="evidence" value="ECO:0007669"/>
    <property type="project" value="InterPro"/>
</dbReference>
<dbReference type="FunFam" id="2.30.22.10:FF:000001">
    <property type="entry name" value="Protein GrpE"/>
    <property type="match status" value="1"/>
</dbReference>
<evidence type="ECO:0000313" key="14">
    <source>
        <dbReference type="EMBL" id="GLG85970.1"/>
    </source>
</evidence>
<dbReference type="PRINTS" id="PR00773">
    <property type="entry name" value="GRPEPROTEIN"/>
</dbReference>
<evidence type="ECO:0000256" key="9">
    <source>
        <dbReference type="ARBA" id="ARBA00076414"/>
    </source>
</evidence>
<keyword evidence="6 10" id="KW-0143">Chaperone</keyword>
<reference evidence="14" key="2">
    <citation type="submission" date="2022-11" db="EMBL/GenBank/DDBJ databases">
        <title>Draft genome sequence of Coprococcus comes strain 31264.</title>
        <authorList>
            <person name="Hisatomi A."/>
            <person name="Ohkuma M."/>
            <person name="Sakamoto M."/>
        </authorList>
    </citation>
    <scope>NUCLEOTIDE SEQUENCE</scope>
    <source>
        <strain evidence="14">JCM 31264</strain>
    </source>
</reference>
<organism evidence="14 15">
    <name type="scientific">Coprococcus comes</name>
    <dbReference type="NCBI Taxonomy" id="410072"/>
    <lineage>
        <taxon>Bacteria</taxon>
        <taxon>Bacillati</taxon>
        <taxon>Bacillota</taxon>
        <taxon>Clostridia</taxon>
        <taxon>Lachnospirales</taxon>
        <taxon>Lachnospiraceae</taxon>
        <taxon>Coprococcus</taxon>
    </lineage>
</organism>
<evidence type="ECO:0000256" key="5">
    <source>
        <dbReference type="ARBA" id="ARBA00023016"/>
    </source>
</evidence>
<evidence type="ECO:0000256" key="4">
    <source>
        <dbReference type="ARBA" id="ARBA00022490"/>
    </source>
</evidence>
<comment type="similarity">
    <text evidence="2 10 12">Belongs to the GrpE family.</text>
</comment>
<dbReference type="GO" id="GO:0051087">
    <property type="term" value="F:protein-folding chaperone binding"/>
    <property type="evidence" value="ECO:0007669"/>
    <property type="project" value="InterPro"/>
</dbReference>
<gene>
    <name evidence="10 14" type="primary">grpE</name>
    <name evidence="14" type="ORF">comes_05150</name>
</gene>
<dbReference type="PANTHER" id="PTHR21237:SF23">
    <property type="entry name" value="GRPE PROTEIN HOMOLOG, MITOCHONDRIAL"/>
    <property type="match status" value="1"/>
</dbReference>
<dbReference type="InterPro" id="IPR013805">
    <property type="entry name" value="GrpE_CC"/>
</dbReference>
<evidence type="ECO:0000256" key="1">
    <source>
        <dbReference type="ARBA" id="ARBA00004496"/>
    </source>
</evidence>
<dbReference type="GO" id="GO:0042803">
    <property type="term" value="F:protein homodimerization activity"/>
    <property type="evidence" value="ECO:0007669"/>
    <property type="project" value="InterPro"/>
</dbReference>
<evidence type="ECO:0000313" key="15">
    <source>
        <dbReference type="Proteomes" id="UP001145109"/>
    </source>
</evidence>
<sequence>MEEPLDKKMSNEEMVKEAVEEAKKAAEAEAKEQKAKGQEPEETEATEEEAVGKETNSEDAEEPKKKKLFEKKNKKDKKDEQIADLTDKLTRHMAEFDNYRKRTEKEKSAMYEIGAKDVVEKILPIVDNFERGLQSVPEEKKDDPFVDGMDKIYKQMMSTLEGIGVKPIEAVGQEFDPNFHNAVMHVEDEELGENVVAEEFQKGYMYRDSVVRHSMVKVAN</sequence>
<dbReference type="GO" id="GO:0000774">
    <property type="term" value="F:adenyl-nucleotide exchange factor activity"/>
    <property type="evidence" value="ECO:0007669"/>
    <property type="project" value="InterPro"/>
</dbReference>
<dbReference type="NCBIfam" id="NF010738">
    <property type="entry name" value="PRK14140.1"/>
    <property type="match status" value="1"/>
</dbReference>
<dbReference type="Proteomes" id="UP001145109">
    <property type="component" value="Unassembled WGS sequence"/>
</dbReference>
<comment type="caution">
    <text evidence="14">The sequence shown here is derived from an EMBL/GenBank/DDBJ whole genome shotgun (WGS) entry which is preliminary data.</text>
</comment>
<proteinExistence type="inferred from homology"/>
<dbReference type="Pfam" id="PF01025">
    <property type="entry name" value="GrpE"/>
    <property type="match status" value="1"/>
</dbReference>
<dbReference type="HAMAP" id="MF_01151">
    <property type="entry name" value="GrpE"/>
    <property type="match status" value="1"/>
</dbReference>
<name>A0AA37Q9R8_9FIRM</name>
<dbReference type="GO" id="GO:0051082">
    <property type="term" value="F:unfolded protein binding"/>
    <property type="evidence" value="ECO:0007669"/>
    <property type="project" value="TreeGrafter"/>
</dbReference>
<dbReference type="InterPro" id="IPR000740">
    <property type="entry name" value="GrpE"/>
</dbReference>
<dbReference type="SUPFAM" id="SSF58014">
    <property type="entry name" value="Coiled-coil domain of nucleotide exchange factor GrpE"/>
    <property type="match status" value="1"/>
</dbReference>
<feature type="compositionally biased region" description="Basic and acidic residues" evidence="13">
    <location>
        <begin position="1"/>
        <end position="39"/>
    </location>
</feature>
<dbReference type="PANTHER" id="PTHR21237">
    <property type="entry name" value="GRPE PROTEIN"/>
    <property type="match status" value="1"/>
</dbReference>
<dbReference type="SUPFAM" id="SSF51064">
    <property type="entry name" value="Head domain of nucleotide exchange factor GrpE"/>
    <property type="match status" value="1"/>
</dbReference>
<comment type="subunit">
    <text evidence="3 10">Homodimer.</text>
</comment>
<evidence type="ECO:0000256" key="6">
    <source>
        <dbReference type="ARBA" id="ARBA00023186"/>
    </source>
</evidence>
<evidence type="ECO:0000256" key="8">
    <source>
        <dbReference type="ARBA" id="ARBA00072274"/>
    </source>
</evidence>
<reference evidence="14" key="1">
    <citation type="submission" date="2022-09" db="EMBL/GenBank/DDBJ databases">
        <title>Draft genome sequence of Coprococcus comes strain 31264.</title>
        <authorList>
            <person name="Atsushi H."/>
            <person name="Moriya O."/>
            <person name="Mitsuo S."/>
        </authorList>
    </citation>
    <scope>NUCLEOTIDE SEQUENCE</scope>
    <source>
        <strain evidence="14">JCM 31264</strain>
    </source>
</reference>
<accession>A0AA37Q9R8</accession>
<dbReference type="CDD" id="cd00446">
    <property type="entry name" value="GrpE"/>
    <property type="match status" value="1"/>
</dbReference>
<dbReference type="Gene3D" id="3.90.20.20">
    <property type="match status" value="1"/>
</dbReference>
<evidence type="ECO:0000256" key="7">
    <source>
        <dbReference type="ARBA" id="ARBA00053401"/>
    </source>
</evidence>
<dbReference type="Gene3D" id="2.30.22.10">
    <property type="entry name" value="Head domain of nucleotide exchange factor GrpE"/>
    <property type="match status" value="1"/>
</dbReference>
<protein>
    <recommendedName>
        <fullName evidence="8 10">Protein GrpE</fullName>
    </recommendedName>
    <alternativeName>
        <fullName evidence="9 10">HSP-70 cofactor</fullName>
    </alternativeName>
</protein>
<evidence type="ECO:0000256" key="13">
    <source>
        <dbReference type="SAM" id="MobiDB-lite"/>
    </source>
</evidence>
<evidence type="ECO:0000256" key="3">
    <source>
        <dbReference type="ARBA" id="ARBA00011738"/>
    </source>
</evidence>
<dbReference type="GO" id="GO:0005737">
    <property type="term" value="C:cytoplasm"/>
    <property type="evidence" value="ECO:0007669"/>
    <property type="project" value="UniProtKB-SubCell"/>
</dbReference>
<comment type="subcellular location">
    <subcellularLocation>
        <location evidence="1 10">Cytoplasm</location>
    </subcellularLocation>
</comment>
<keyword evidence="4 10" id="KW-0963">Cytoplasm</keyword>